<feature type="transmembrane region" description="Helical" evidence="1">
    <location>
        <begin position="122"/>
        <end position="141"/>
    </location>
</feature>
<dbReference type="InterPro" id="IPR029058">
    <property type="entry name" value="AB_hydrolase_fold"/>
</dbReference>
<feature type="domain" description="Alpha/beta hydrolase fold-5" evidence="2">
    <location>
        <begin position="190"/>
        <end position="341"/>
    </location>
</feature>
<sequence>MGSTLDLLRASGQVLRTRTRTLVGMRQPGSTSRTVLALTWLVVGAAMVAVTGWIGWTRGRVLLNGHPAAVVLGLATGLLGFVALAWAVASLVIGDRQDREGDPDHPARRTPAQLERRARVRIVLAVPLLLLALLSVVLLGYSRPLAAQPEALAALRSQNGVRTVDRVTWYELVPTLEDARGTTVRPTTGLVFLPGARVDPRAYAPELRRVAEAGYLVVVLKEPFGFSIFDRDHTAAIVENHPEITHWVVGGHSLGGTVAASYADGDRRVEGLLLLASYPSSRLDRTDLRVTSVSGDQDGLATPADIEASKAKLPPSTTYVVVPGAAHASFGDYGRQPHDGTPTADPVAVQEQVAKAAVDLLVAITPKAK</sequence>
<dbReference type="Gene3D" id="3.40.50.1820">
    <property type="entry name" value="alpha/beta hydrolase"/>
    <property type="match status" value="1"/>
</dbReference>
<feature type="transmembrane region" description="Helical" evidence="1">
    <location>
        <begin position="35"/>
        <end position="56"/>
    </location>
</feature>
<protein>
    <submittedName>
        <fullName evidence="3">Alpha/beta hydrolase family protein</fullName>
    </submittedName>
</protein>
<dbReference type="AlphaFoldDB" id="A0A1H9JYZ6"/>
<evidence type="ECO:0000256" key="1">
    <source>
        <dbReference type="SAM" id="Phobius"/>
    </source>
</evidence>
<dbReference type="Proteomes" id="UP000198504">
    <property type="component" value="Unassembled WGS sequence"/>
</dbReference>
<dbReference type="SUPFAM" id="SSF53474">
    <property type="entry name" value="alpha/beta-Hydrolases"/>
    <property type="match status" value="1"/>
</dbReference>
<dbReference type="EMBL" id="FOFA01000007">
    <property type="protein sequence ID" value="SEQ92024.1"/>
    <property type="molecule type" value="Genomic_DNA"/>
</dbReference>
<dbReference type="Pfam" id="PF12695">
    <property type="entry name" value="Abhydrolase_5"/>
    <property type="match status" value="1"/>
</dbReference>
<feature type="transmembrane region" description="Helical" evidence="1">
    <location>
        <begin position="68"/>
        <end position="93"/>
    </location>
</feature>
<keyword evidence="1" id="KW-0472">Membrane</keyword>
<dbReference type="STRING" id="1036181.SAMN05421756_1075"/>
<evidence type="ECO:0000313" key="3">
    <source>
        <dbReference type="EMBL" id="SEQ92024.1"/>
    </source>
</evidence>
<reference evidence="4" key="1">
    <citation type="submission" date="2016-10" db="EMBL/GenBank/DDBJ databases">
        <authorList>
            <person name="Varghese N."/>
            <person name="Submissions S."/>
        </authorList>
    </citation>
    <scope>NUCLEOTIDE SEQUENCE [LARGE SCALE GENOMIC DNA]</scope>
    <source>
        <strain evidence="4">CGMCC 4.6856</strain>
    </source>
</reference>
<proteinExistence type="predicted"/>
<evidence type="ECO:0000259" key="2">
    <source>
        <dbReference type="Pfam" id="PF12695"/>
    </source>
</evidence>
<gene>
    <name evidence="3" type="ORF">SAMN05421756_1075</name>
</gene>
<evidence type="ECO:0000313" key="4">
    <source>
        <dbReference type="Proteomes" id="UP000198504"/>
    </source>
</evidence>
<keyword evidence="4" id="KW-1185">Reference proteome</keyword>
<keyword evidence="1" id="KW-0812">Transmembrane</keyword>
<keyword evidence="3" id="KW-0378">Hydrolase</keyword>
<organism evidence="3 4">
    <name type="scientific">Microlunatus flavus</name>
    <dbReference type="NCBI Taxonomy" id="1036181"/>
    <lineage>
        <taxon>Bacteria</taxon>
        <taxon>Bacillati</taxon>
        <taxon>Actinomycetota</taxon>
        <taxon>Actinomycetes</taxon>
        <taxon>Propionibacteriales</taxon>
        <taxon>Propionibacteriaceae</taxon>
        <taxon>Microlunatus</taxon>
    </lineage>
</organism>
<name>A0A1H9JYZ6_9ACTN</name>
<dbReference type="GO" id="GO:0016787">
    <property type="term" value="F:hydrolase activity"/>
    <property type="evidence" value="ECO:0007669"/>
    <property type="project" value="UniProtKB-KW"/>
</dbReference>
<dbReference type="InterPro" id="IPR029059">
    <property type="entry name" value="AB_hydrolase_5"/>
</dbReference>
<keyword evidence="1" id="KW-1133">Transmembrane helix</keyword>
<accession>A0A1H9JYZ6</accession>